<dbReference type="CDD" id="cd07377">
    <property type="entry name" value="WHTH_GntR"/>
    <property type="match status" value="1"/>
</dbReference>
<protein>
    <submittedName>
        <fullName evidence="5">Substrate-binding family protein</fullName>
    </submittedName>
</protein>
<dbReference type="InterPro" id="IPR036390">
    <property type="entry name" value="WH_DNA-bd_sf"/>
</dbReference>
<gene>
    <name evidence="5" type="ORF">CLV84_2801</name>
</gene>
<dbReference type="Gene3D" id="3.40.50.2300">
    <property type="match status" value="2"/>
</dbReference>
<dbReference type="OrthoDB" id="742238at2"/>
<dbReference type="SMART" id="SM00345">
    <property type="entry name" value="HTH_GNTR"/>
    <property type="match status" value="1"/>
</dbReference>
<evidence type="ECO:0000256" key="2">
    <source>
        <dbReference type="ARBA" id="ARBA00023125"/>
    </source>
</evidence>
<dbReference type="RefSeq" id="WP_104420370.1">
    <property type="nucleotide sequence ID" value="NZ_PTJC01000006.1"/>
</dbReference>
<dbReference type="Proteomes" id="UP000237662">
    <property type="component" value="Unassembled WGS sequence"/>
</dbReference>
<accession>A0A2S6I494</accession>
<evidence type="ECO:0000259" key="4">
    <source>
        <dbReference type="PROSITE" id="PS50949"/>
    </source>
</evidence>
<keyword evidence="3" id="KW-0804">Transcription</keyword>
<dbReference type="Pfam" id="PF00392">
    <property type="entry name" value="GntR"/>
    <property type="match status" value="1"/>
</dbReference>
<dbReference type="InterPro" id="IPR000524">
    <property type="entry name" value="Tscrpt_reg_HTH_GntR"/>
</dbReference>
<reference evidence="5 6" key="1">
    <citation type="submission" date="2018-02" db="EMBL/GenBank/DDBJ databases">
        <title>Genomic Encyclopedia of Archaeal and Bacterial Type Strains, Phase II (KMG-II): from individual species to whole genera.</title>
        <authorList>
            <person name="Goeker M."/>
        </authorList>
    </citation>
    <scope>NUCLEOTIDE SEQUENCE [LARGE SCALE GENOMIC DNA]</scope>
    <source>
        <strain evidence="5 6">DSM 29526</strain>
    </source>
</reference>
<dbReference type="PROSITE" id="PS50949">
    <property type="entry name" value="HTH_GNTR"/>
    <property type="match status" value="1"/>
</dbReference>
<dbReference type="InterPro" id="IPR028082">
    <property type="entry name" value="Peripla_BP_I"/>
</dbReference>
<dbReference type="InterPro" id="IPR036388">
    <property type="entry name" value="WH-like_DNA-bd_sf"/>
</dbReference>
<dbReference type="InterPro" id="IPR046335">
    <property type="entry name" value="LacI/GalR-like_sensor"/>
</dbReference>
<dbReference type="SUPFAM" id="SSF53822">
    <property type="entry name" value="Periplasmic binding protein-like I"/>
    <property type="match status" value="1"/>
</dbReference>
<dbReference type="AlphaFoldDB" id="A0A2S6I494"/>
<keyword evidence="2" id="KW-0238">DNA-binding</keyword>
<dbReference type="EMBL" id="PTJC01000006">
    <property type="protein sequence ID" value="PPK85889.1"/>
    <property type="molecule type" value="Genomic_DNA"/>
</dbReference>
<sequence>MGVHTKNELVIALDDYSKTPKYLQLANTIVHAIEDGLLAVGDKLPSVNRLLIEHDISRDTVVRAYDLLKKEQAIESVPGKGYYVKSKQEGKRPRILLLFNKLSGHKKLIYDAFTETLGDGASINFYIYNNDFNLFKRIIQNGLNKDYTHFVLISHFLEGGEHALDVIRTIPPEKLVILDKKVEGITGEFAAIYQDFEHDIYHSLSELRENLSRYQRLKLIFPDYTYHPRSIKDGFLKFCAEYAFSNQLVSDIGADTIEKGDAFINLMEDDLVTLIKRSRKLGLRIGQDVGIISYNETPLKEILLDGITTVSTDFTLLGKTAAECIRGGRGIHRANPFHIKVRNSL</sequence>
<organism evidence="5 6">
    <name type="scientific">Neolewinella xylanilytica</name>
    <dbReference type="NCBI Taxonomy" id="1514080"/>
    <lineage>
        <taxon>Bacteria</taxon>
        <taxon>Pseudomonadati</taxon>
        <taxon>Bacteroidota</taxon>
        <taxon>Saprospiria</taxon>
        <taxon>Saprospirales</taxon>
        <taxon>Lewinellaceae</taxon>
        <taxon>Neolewinella</taxon>
    </lineage>
</organism>
<dbReference type="PANTHER" id="PTHR38445">
    <property type="entry name" value="HTH-TYPE TRANSCRIPTIONAL REPRESSOR YTRA"/>
    <property type="match status" value="1"/>
</dbReference>
<evidence type="ECO:0000313" key="6">
    <source>
        <dbReference type="Proteomes" id="UP000237662"/>
    </source>
</evidence>
<dbReference type="GO" id="GO:0003700">
    <property type="term" value="F:DNA-binding transcription factor activity"/>
    <property type="evidence" value="ECO:0007669"/>
    <property type="project" value="InterPro"/>
</dbReference>
<dbReference type="Pfam" id="PF13377">
    <property type="entry name" value="Peripla_BP_3"/>
    <property type="match status" value="1"/>
</dbReference>
<keyword evidence="6" id="KW-1185">Reference proteome</keyword>
<evidence type="ECO:0000313" key="5">
    <source>
        <dbReference type="EMBL" id="PPK85889.1"/>
    </source>
</evidence>
<dbReference type="PANTHER" id="PTHR38445:SF10">
    <property type="entry name" value="GNTR-FAMILY TRANSCRIPTIONAL REGULATOR"/>
    <property type="match status" value="1"/>
</dbReference>
<evidence type="ECO:0000256" key="1">
    <source>
        <dbReference type="ARBA" id="ARBA00023015"/>
    </source>
</evidence>
<keyword evidence="1" id="KW-0805">Transcription regulation</keyword>
<proteinExistence type="predicted"/>
<dbReference type="Gene3D" id="1.10.10.10">
    <property type="entry name" value="Winged helix-like DNA-binding domain superfamily/Winged helix DNA-binding domain"/>
    <property type="match status" value="1"/>
</dbReference>
<dbReference type="SUPFAM" id="SSF46785">
    <property type="entry name" value="Winged helix' DNA-binding domain"/>
    <property type="match status" value="1"/>
</dbReference>
<dbReference type="GO" id="GO:0003677">
    <property type="term" value="F:DNA binding"/>
    <property type="evidence" value="ECO:0007669"/>
    <property type="project" value="UniProtKB-KW"/>
</dbReference>
<evidence type="ECO:0000256" key="3">
    <source>
        <dbReference type="ARBA" id="ARBA00023163"/>
    </source>
</evidence>
<comment type="caution">
    <text evidence="5">The sequence shown here is derived from an EMBL/GenBank/DDBJ whole genome shotgun (WGS) entry which is preliminary data.</text>
</comment>
<feature type="domain" description="HTH gntR-type" evidence="4">
    <location>
        <begin position="19"/>
        <end position="87"/>
    </location>
</feature>
<name>A0A2S6I494_9BACT</name>